<reference evidence="4 5" key="1">
    <citation type="submission" date="2024-10" db="EMBL/GenBank/DDBJ databases">
        <title>The Natural Products Discovery Center: Release of the First 8490 Sequenced Strains for Exploring Actinobacteria Biosynthetic Diversity.</title>
        <authorList>
            <person name="Kalkreuter E."/>
            <person name="Kautsar S.A."/>
            <person name="Yang D."/>
            <person name="Bader C.D."/>
            <person name="Teijaro C.N."/>
            <person name="Fluegel L."/>
            <person name="Davis C.M."/>
            <person name="Simpson J.R."/>
            <person name="Lauterbach L."/>
            <person name="Steele A.D."/>
            <person name="Gui C."/>
            <person name="Meng S."/>
            <person name="Li G."/>
            <person name="Viehrig K."/>
            <person name="Ye F."/>
            <person name="Su P."/>
            <person name="Kiefer A.F."/>
            <person name="Nichols A."/>
            <person name="Cepeda A.J."/>
            <person name="Yan W."/>
            <person name="Fan B."/>
            <person name="Jiang Y."/>
            <person name="Adhikari A."/>
            <person name="Zheng C.-J."/>
            <person name="Schuster L."/>
            <person name="Cowan T.M."/>
            <person name="Smanski M.J."/>
            <person name="Chevrette M.G."/>
            <person name="De Carvalho L.P.S."/>
            <person name="Shen B."/>
        </authorList>
    </citation>
    <scope>NUCLEOTIDE SEQUENCE [LARGE SCALE GENOMIC DNA]</scope>
    <source>
        <strain evidence="4 5">NPDC049503</strain>
    </source>
</reference>
<dbReference type="InterPro" id="IPR029063">
    <property type="entry name" value="SAM-dependent_MTases_sf"/>
</dbReference>
<feature type="domain" description="Methyltransferase type 12" evidence="3">
    <location>
        <begin position="117"/>
        <end position="218"/>
    </location>
</feature>
<accession>A0ABW7ZXA7</accession>
<feature type="region of interest" description="Disordered" evidence="2">
    <location>
        <begin position="481"/>
        <end position="521"/>
    </location>
</feature>
<evidence type="ECO:0000256" key="1">
    <source>
        <dbReference type="ARBA" id="ARBA00022679"/>
    </source>
</evidence>
<organism evidence="4 5">
    <name type="scientific">Nonomuraea indica</name>
    <dbReference type="NCBI Taxonomy" id="1581193"/>
    <lineage>
        <taxon>Bacteria</taxon>
        <taxon>Bacillati</taxon>
        <taxon>Actinomycetota</taxon>
        <taxon>Actinomycetes</taxon>
        <taxon>Streptosporangiales</taxon>
        <taxon>Streptosporangiaceae</taxon>
        <taxon>Nonomuraea</taxon>
    </lineage>
</organism>
<dbReference type="SUPFAM" id="SSF53335">
    <property type="entry name" value="S-adenosyl-L-methionine-dependent methyltransferases"/>
    <property type="match status" value="2"/>
</dbReference>
<feature type="compositionally biased region" description="Gly residues" evidence="2">
    <location>
        <begin position="502"/>
        <end position="516"/>
    </location>
</feature>
<dbReference type="Proteomes" id="UP001612928">
    <property type="component" value="Unassembled WGS sequence"/>
</dbReference>
<keyword evidence="5" id="KW-1185">Reference proteome</keyword>
<evidence type="ECO:0000313" key="5">
    <source>
        <dbReference type="Proteomes" id="UP001612928"/>
    </source>
</evidence>
<dbReference type="PANTHER" id="PTHR43861:SF3">
    <property type="entry name" value="PUTATIVE (AFU_ORTHOLOGUE AFUA_2G14390)-RELATED"/>
    <property type="match status" value="1"/>
</dbReference>
<keyword evidence="1" id="KW-0808">Transferase</keyword>
<evidence type="ECO:0000259" key="3">
    <source>
        <dbReference type="Pfam" id="PF08242"/>
    </source>
</evidence>
<dbReference type="CDD" id="cd02440">
    <property type="entry name" value="AdoMet_MTases"/>
    <property type="match status" value="1"/>
</dbReference>
<dbReference type="GO" id="GO:0032259">
    <property type="term" value="P:methylation"/>
    <property type="evidence" value="ECO:0007669"/>
    <property type="project" value="UniProtKB-KW"/>
</dbReference>
<dbReference type="Pfam" id="PF08242">
    <property type="entry name" value="Methyltransf_12"/>
    <property type="match status" value="2"/>
</dbReference>
<dbReference type="PANTHER" id="PTHR43861">
    <property type="entry name" value="TRANS-ACONITATE 2-METHYLTRANSFERASE-RELATED"/>
    <property type="match status" value="1"/>
</dbReference>
<comment type="caution">
    <text evidence="4">The sequence shown here is derived from an EMBL/GenBank/DDBJ whole genome shotgun (WGS) entry which is preliminary data.</text>
</comment>
<feature type="domain" description="Methyltransferase type 12" evidence="3">
    <location>
        <begin position="696"/>
        <end position="793"/>
    </location>
</feature>
<protein>
    <submittedName>
        <fullName evidence="4">Methyltransferase</fullName>
    </submittedName>
</protein>
<dbReference type="GO" id="GO:0008168">
    <property type="term" value="F:methyltransferase activity"/>
    <property type="evidence" value="ECO:0007669"/>
    <property type="project" value="UniProtKB-KW"/>
</dbReference>
<proteinExistence type="predicted"/>
<keyword evidence="4" id="KW-0489">Methyltransferase</keyword>
<name>A0ABW7ZXA7_9ACTN</name>
<dbReference type="EMBL" id="JBITMB010000001">
    <property type="protein sequence ID" value="MFI7439142.1"/>
    <property type="molecule type" value="Genomic_DNA"/>
</dbReference>
<gene>
    <name evidence="4" type="ORF">ACIBP5_04170</name>
</gene>
<dbReference type="Gene3D" id="3.40.50.150">
    <property type="entry name" value="Vaccinia Virus protein VP39"/>
    <property type="match status" value="2"/>
</dbReference>
<dbReference type="InterPro" id="IPR013217">
    <property type="entry name" value="Methyltransf_12"/>
</dbReference>
<evidence type="ECO:0000256" key="2">
    <source>
        <dbReference type="SAM" id="MobiDB-lite"/>
    </source>
</evidence>
<dbReference type="RefSeq" id="WP_397018667.1">
    <property type="nucleotide sequence ID" value="NZ_JBITMB010000001.1"/>
</dbReference>
<sequence length="877" mass="91718">MPHEPVRQALLAHPWIARVDRADTGGIVITADPAALAVRHEPGQPPVLGDLVAEHLEHWGEVYDWTYRSGQGAHPPDLDLSGWRATDTGQPLPPEHMAQWADRTAELVLRCGPTRVLELGCGTGMLLHRLRPHLKGYVGTDIAEHVVARLDGLGLPGVRVVRAAAHEINGAAVREALAGLGERPDCVLLNSVTQCFPSVEYLAAVVRDAVHAVAAGGTVIVGDVRHSGLHDEHCRRLERAADPGLTEPGGGGGDDRAIDAELVRRAEQRAAADTELLFDPATLAAVAASAGRPVALSLFAKTLTADTELTRYRFDAVLHVDPPAGAVAAMRAWDTLGPDPLAALTRLARQGGPLRVAGIPNVLLRPAAGGQSGASLHAALEGTEGVVLLDPDDPMCLQAAVPAAAAARPADALAGTGRPHEPLGAFARARLVEVARRELRRAGLPVPERLTAQVPNGAGRDAVSLARDAADADRAGRLALARTGRTGQPSPGGNAGRQASGGNAGRQASGGGGGGEPVVPDSALAHLPDAIRRFDEIALRALAGLVGGAIPPGTPRTAEQVIEVLGAAPRHGWIVRRWLEVLRSEGLLRRDPGGRFEPAAEAVPENALAAGPELDHACAALGYPDDMAVFFRTALARLPELLRDEIMAQALLFPDGDLLTSLSKDQNNVSNTYLNAALGHVLARGAATRAAPLRVVELGGGAGGSTAAALEGLGDAEVDYLFTDVSRFFTMAAQERFGDRLRYALLDINADLVAQGAVRGGADLVIAANVLHCARHAGRSLRWIRELLAPGGLVVVTEAVREHYLVLATMQFLMSPRDGEPDLGAGDRRGGTGRVFLTGRELPAELGEAGLRPILELPRGDSPLAAPAQHLLVAARL</sequence>
<evidence type="ECO:0000313" key="4">
    <source>
        <dbReference type="EMBL" id="MFI7439142.1"/>
    </source>
</evidence>